<proteinExistence type="inferred from homology"/>
<evidence type="ECO:0000256" key="13">
    <source>
        <dbReference type="SAM" id="Phobius"/>
    </source>
</evidence>
<dbReference type="InterPro" id="IPR052168">
    <property type="entry name" value="Cytochrome_b561_oxidase"/>
</dbReference>
<protein>
    <submittedName>
        <fullName evidence="15">Cytochrome b561</fullName>
    </submittedName>
</protein>
<comment type="subcellular location">
    <subcellularLocation>
        <location evidence="2">Cell membrane</location>
        <topology evidence="2">Multi-pass membrane protein</topology>
    </subcellularLocation>
</comment>
<evidence type="ECO:0000256" key="12">
    <source>
        <dbReference type="ARBA" id="ARBA00037975"/>
    </source>
</evidence>
<dbReference type="InterPro" id="IPR011577">
    <property type="entry name" value="Cyt_b561_bac/Ni-Hgenase"/>
</dbReference>
<evidence type="ECO:0000256" key="4">
    <source>
        <dbReference type="ARBA" id="ARBA00022475"/>
    </source>
</evidence>
<dbReference type="InterPro" id="IPR016174">
    <property type="entry name" value="Di-haem_cyt_TM"/>
</dbReference>
<dbReference type="Pfam" id="PF01292">
    <property type="entry name" value="Ni_hydr_CYTB"/>
    <property type="match status" value="1"/>
</dbReference>
<evidence type="ECO:0000256" key="11">
    <source>
        <dbReference type="ARBA" id="ARBA00023136"/>
    </source>
</evidence>
<evidence type="ECO:0000256" key="9">
    <source>
        <dbReference type="ARBA" id="ARBA00022989"/>
    </source>
</evidence>
<keyword evidence="5" id="KW-0349">Heme</keyword>
<comment type="cofactor">
    <cofactor evidence="1">
        <name>heme b</name>
        <dbReference type="ChEBI" id="CHEBI:60344"/>
    </cofactor>
</comment>
<evidence type="ECO:0000259" key="14">
    <source>
        <dbReference type="Pfam" id="PF01292"/>
    </source>
</evidence>
<dbReference type="GO" id="GO:0020037">
    <property type="term" value="F:heme binding"/>
    <property type="evidence" value="ECO:0007669"/>
    <property type="project" value="TreeGrafter"/>
</dbReference>
<dbReference type="GO" id="GO:0046872">
    <property type="term" value="F:metal ion binding"/>
    <property type="evidence" value="ECO:0007669"/>
    <property type="project" value="UniProtKB-KW"/>
</dbReference>
<evidence type="ECO:0000313" key="16">
    <source>
        <dbReference type="Proteomes" id="UP000199648"/>
    </source>
</evidence>
<evidence type="ECO:0000256" key="7">
    <source>
        <dbReference type="ARBA" id="ARBA00022723"/>
    </source>
</evidence>
<evidence type="ECO:0000256" key="10">
    <source>
        <dbReference type="ARBA" id="ARBA00023004"/>
    </source>
</evidence>
<dbReference type="PANTHER" id="PTHR30529:SF1">
    <property type="entry name" value="CYTOCHROME B561 HOMOLOG 2"/>
    <property type="match status" value="1"/>
</dbReference>
<evidence type="ECO:0000256" key="5">
    <source>
        <dbReference type="ARBA" id="ARBA00022617"/>
    </source>
</evidence>
<organism evidence="15 16">
    <name type="scientific">Thiohalomonas denitrificans</name>
    <dbReference type="NCBI Taxonomy" id="415747"/>
    <lineage>
        <taxon>Bacteria</taxon>
        <taxon>Pseudomonadati</taxon>
        <taxon>Pseudomonadota</taxon>
        <taxon>Gammaproteobacteria</taxon>
        <taxon>Thiohalomonadales</taxon>
        <taxon>Thiohalomonadaceae</taxon>
        <taxon>Thiohalomonas</taxon>
    </lineage>
</organism>
<dbReference type="RefSeq" id="WP_092994600.1">
    <property type="nucleotide sequence ID" value="NZ_FMWD01000004.1"/>
</dbReference>
<keyword evidence="16" id="KW-1185">Reference proteome</keyword>
<dbReference type="STRING" id="415747.SAMN03097708_01423"/>
<dbReference type="OrthoDB" id="9793784at2"/>
<evidence type="ECO:0000256" key="2">
    <source>
        <dbReference type="ARBA" id="ARBA00004651"/>
    </source>
</evidence>
<dbReference type="Proteomes" id="UP000199648">
    <property type="component" value="Unassembled WGS sequence"/>
</dbReference>
<dbReference type="GO" id="GO:0009055">
    <property type="term" value="F:electron transfer activity"/>
    <property type="evidence" value="ECO:0007669"/>
    <property type="project" value="InterPro"/>
</dbReference>
<keyword evidence="9 13" id="KW-1133">Transmembrane helix</keyword>
<keyword evidence="4" id="KW-1003">Cell membrane</keyword>
<feature type="transmembrane region" description="Helical" evidence="13">
    <location>
        <begin position="55"/>
        <end position="72"/>
    </location>
</feature>
<gene>
    <name evidence="15" type="ORF">SAMN03097708_01423</name>
</gene>
<keyword evidence="3" id="KW-0813">Transport</keyword>
<sequence>MQWRNDTTRYGLAAVLMHWLVALTVFGLFGLGLWMTGLTYYDQWYQLGPWWHKSIGVSLFLLVLVRLGWRALNPQPVPLPSHARWEHRLAKTMHGLLYLLLFAIMISGYLISTADGRSLEVFGWFAIPATLHGIEHQEDIAGTIHLTLAITLVALASLHALAALKHHFLDRDRTLMRMLGR</sequence>
<evidence type="ECO:0000256" key="6">
    <source>
        <dbReference type="ARBA" id="ARBA00022692"/>
    </source>
</evidence>
<dbReference type="AlphaFoldDB" id="A0A1G5Q6X5"/>
<dbReference type="PANTHER" id="PTHR30529">
    <property type="entry name" value="CYTOCHROME B561"/>
    <property type="match status" value="1"/>
</dbReference>
<comment type="similarity">
    <text evidence="12">Belongs to the cytochrome b561 family.</text>
</comment>
<dbReference type="EMBL" id="FMWD01000004">
    <property type="protein sequence ID" value="SCZ57412.1"/>
    <property type="molecule type" value="Genomic_DNA"/>
</dbReference>
<feature type="transmembrane region" description="Helical" evidence="13">
    <location>
        <begin position="93"/>
        <end position="111"/>
    </location>
</feature>
<keyword evidence="8" id="KW-0249">Electron transport</keyword>
<feature type="domain" description="Cytochrome b561 bacterial/Ni-hydrogenase" evidence="14">
    <location>
        <begin position="9"/>
        <end position="180"/>
    </location>
</feature>
<accession>A0A1G5Q6X5</accession>
<dbReference type="GO" id="GO:0005886">
    <property type="term" value="C:plasma membrane"/>
    <property type="evidence" value="ECO:0007669"/>
    <property type="project" value="UniProtKB-SubCell"/>
</dbReference>
<feature type="transmembrane region" description="Helical" evidence="13">
    <location>
        <begin position="12"/>
        <end position="35"/>
    </location>
</feature>
<keyword evidence="7" id="KW-0479">Metal-binding</keyword>
<keyword evidence="10" id="KW-0408">Iron</keyword>
<dbReference type="SUPFAM" id="SSF81342">
    <property type="entry name" value="Transmembrane di-heme cytochromes"/>
    <property type="match status" value="1"/>
</dbReference>
<keyword evidence="6 13" id="KW-0812">Transmembrane</keyword>
<keyword evidence="11 13" id="KW-0472">Membrane</keyword>
<dbReference type="Gene3D" id="1.20.950.20">
    <property type="entry name" value="Transmembrane di-heme cytochromes, Chain C"/>
    <property type="match status" value="1"/>
</dbReference>
<reference evidence="15 16" key="1">
    <citation type="submission" date="2016-10" db="EMBL/GenBank/DDBJ databases">
        <authorList>
            <person name="de Groot N.N."/>
        </authorList>
    </citation>
    <scope>NUCLEOTIDE SEQUENCE [LARGE SCALE GENOMIC DNA]</scope>
    <source>
        <strain evidence="15 16">HLD2</strain>
    </source>
</reference>
<evidence type="ECO:0000256" key="1">
    <source>
        <dbReference type="ARBA" id="ARBA00001970"/>
    </source>
</evidence>
<feature type="transmembrane region" description="Helical" evidence="13">
    <location>
        <begin position="144"/>
        <end position="164"/>
    </location>
</feature>
<evidence type="ECO:0000313" key="15">
    <source>
        <dbReference type="EMBL" id="SCZ57412.1"/>
    </source>
</evidence>
<dbReference type="GO" id="GO:0022904">
    <property type="term" value="P:respiratory electron transport chain"/>
    <property type="evidence" value="ECO:0007669"/>
    <property type="project" value="InterPro"/>
</dbReference>
<name>A0A1G5Q6X5_9GAMM</name>
<evidence type="ECO:0000256" key="8">
    <source>
        <dbReference type="ARBA" id="ARBA00022982"/>
    </source>
</evidence>
<evidence type="ECO:0000256" key="3">
    <source>
        <dbReference type="ARBA" id="ARBA00022448"/>
    </source>
</evidence>